<feature type="transmembrane region" description="Helical" evidence="1">
    <location>
        <begin position="92"/>
        <end position="114"/>
    </location>
</feature>
<feature type="transmembrane region" description="Helical" evidence="1">
    <location>
        <begin position="20"/>
        <end position="44"/>
    </location>
</feature>
<sequence>MGGSIMNKLLLQMAVEQAAIDYLVLLALTLLAITMSVFIVFQAYRGSRRNDSRRMFFLALGLAFLTVVPFSLSLVLTAVGQSFQTGPRMYSFYLPVSTRIVELCGLASLLYSLYIEA</sequence>
<keyword evidence="1" id="KW-0812">Transmembrane</keyword>
<name>M0IIR0_9EURY</name>
<comment type="caution">
    <text evidence="2">The sequence shown here is derived from an EMBL/GenBank/DDBJ whole genome shotgun (WGS) entry which is preliminary data.</text>
</comment>
<feature type="transmembrane region" description="Helical" evidence="1">
    <location>
        <begin position="56"/>
        <end position="80"/>
    </location>
</feature>
<gene>
    <name evidence="2" type="ORF">C441_04019</name>
</gene>
<organism evidence="2 3">
    <name type="scientific">Haloferax sulfurifontis ATCC BAA-897</name>
    <dbReference type="NCBI Taxonomy" id="662480"/>
    <lineage>
        <taxon>Archaea</taxon>
        <taxon>Methanobacteriati</taxon>
        <taxon>Methanobacteriota</taxon>
        <taxon>Stenosarchaea group</taxon>
        <taxon>Halobacteria</taxon>
        <taxon>Halobacteriales</taxon>
        <taxon>Haloferacaceae</taxon>
        <taxon>Haloferax</taxon>
    </lineage>
</organism>
<keyword evidence="1" id="KW-1133">Transmembrane helix</keyword>
<accession>M0IIR0</accession>
<dbReference type="InterPro" id="IPR055943">
    <property type="entry name" value="DUF7521"/>
</dbReference>
<proteinExistence type="predicted"/>
<keyword evidence="3" id="KW-1185">Reference proteome</keyword>
<dbReference type="EMBL" id="AOLM01000006">
    <property type="protein sequence ID" value="ELZ96676.1"/>
    <property type="molecule type" value="Genomic_DNA"/>
</dbReference>
<dbReference type="Pfam" id="PF24365">
    <property type="entry name" value="DUF7521"/>
    <property type="match status" value="1"/>
</dbReference>
<reference evidence="2 3" key="1">
    <citation type="journal article" date="2014" name="PLoS Genet.">
        <title>Phylogenetically driven sequencing of extremely halophilic archaea reveals strategies for static and dynamic osmo-response.</title>
        <authorList>
            <person name="Becker E.A."/>
            <person name="Seitzer P.M."/>
            <person name="Tritt A."/>
            <person name="Larsen D."/>
            <person name="Krusor M."/>
            <person name="Yao A.I."/>
            <person name="Wu D."/>
            <person name="Madern D."/>
            <person name="Eisen J.A."/>
            <person name="Darling A.E."/>
            <person name="Facciotti M.T."/>
        </authorList>
    </citation>
    <scope>NUCLEOTIDE SEQUENCE [LARGE SCALE GENOMIC DNA]</scope>
    <source>
        <strain evidence="2 3">ATCC BAA-897</strain>
    </source>
</reference>
<evidence type="ECO:0000256" key="1">
    <source>
        <dbReference type="SAM" id="Phobius"/>
    </source>
</evidence>
<protein>
    <submittedName>
        <fullName evidence="2">Uncharacterized protein</fullName>
    </submittedName>
</protein>
<keyword evidence="1" id="KW-0472">Membrane</keyword>
<evidence type="ECO:0000313" key="2">
    <source>
        <dbReference type="EMBL" id="ELZ96676.1"/>
    </source>
</evidence>
<dbReference type="AlphaFoldDB" id="M0IIR0"/>
<evidence type="ECO:0000313" key="3">
    <source>
        <dbReference type="Proteomes" id="UP000011508"/>
    </source>
</evidence>
<dbReference type="Proteomes" id="UP000011508">
    <property type="component" value="Unassembled WGS sequence"/>
</dbReference>